<dbReference type="InterPro" id="IPR008767">
    <property type="entry name" value="Phage_SPP1_head-tail_adaptor"/>
</dbReference>
<dbReference type="InterPro" id="IPR038666">
    <property type="entry name" value="SSP1_head-tail_sf"/>
</dbReference>
<accession>A0ABV2J7L0</accession>
<gene>
    <name evidence="1" type="ORF">ABID14_000353</name>
</gene>
<dbReference type="Proteomes" id="UP001549162">
    <property type="component" value="Unassembled WGS sequence"/>
</dbReference>
<evidence type="ECO:0000313" key="2">
    <source>
        <dbReference type="Proteomes" id="UP001549162"/>
    </source>
</evidence>
<comment type="caution">
    <text evidence="1">The sequence shown here is derived from an EMBL/GenBank/DDBJ whole genome shotgun (WGS) entry which is preliminary data.</text>
</comment>
<keyword evidence="2" id="KW-1185">Reference proteome</keyword>
<dbReference type="Pfam" id="PF05521">
    <property type="entry name" value="Phage_HCP"/>
    <property type="match status" value="1"/>
</dbReference>
<dbReference type="EMBL" id="JBEPMA010000001">
    <property type="protein sequence ID" value="MET3616733.1"/>
    <property type="molecule type" value="Genomic_DNA"/>
</dbReference>
<organism evidence="1 2">
    <name type="scientific">Peptoniphilus olsenii</name>
    <dbReference type="NCBI Taxonomy" id="411570"/>
    <lineage>
        <taxon>Bacteria</taxon>
        <taxon>Bacillati</taxon>
        <taxon>Bacillota</taxon>
        <taxon>Tissierellia</taxon>
        <taxon>Tissierellales</taxon>
        <taxon>Peptoniphilaceae</taxon>
        <taxon>Peptoniphilus</taxon>
    </lineage>
</organism>
<protein>
    <submittedName>
        <fullName evidence="1">Head-tail adaptor</fullName>
    </submittedName>
</protein>
<proteinExistence type="predicted"/>
<evidence type="ECO:0000313" key="1">
    <source>
        <dbReference type="EMBL" id="MET3616733.1"/>
    </source>
</evidence>
<reference evidence="1 2" key="1">
    <citation type="submission" date="2024-06" db="EMBL/GenBank/DDBJ databases">
        <title>Genomic Encyclopedia of Type Strains, Phase IV (KMG-IV): sequencing the most valuable type-strain genomes for metagenomic binning, comparative biology and taxonomic classification.</title>
        <authorList>
            <person name="Goeker M."/>
        </authorList>
    </citation>
    <scope>NUCLEOTIDE SEQUENCE [LARGE SCALE GENOMIC DNA]</scope>
    <source>
        <strain evidence="1 2">DSM 21460</strain>
    </source>
</reference>
<dbReference type="Gene3D" id="2.40.10.270">
    <property type="entry name" value="Bacteriophage SPP1 head-tail adaptor protein"/>
    <property type="match status" value="1"/>
</dbReference>
<name>A0ABV2J7L0_9FIRM</name>
<sequence length="112" mass="13623">MYNAGRNKTKVFFYDREELEEVVNEVGEYEQKPKLICVDWVELLPQTGREFIKNRKDEHEMTYRFKMRSRKDIEVNDYVVFNDIKAEIIYIGAYMDYVTQGRYMEVVVLWQS</sequence>
<dbReference type="RefSeq" id="WP_354366733.1">
    <property type="nucleotide sequence ID" value="NZ_JBEPMA010000001.1"/>
</dbReference>